<feature type="region of interest" description="Disordered" evidence="1">
    <location>
        <begin position="39"/>
        <end position="81"/>
    </location>
</feature>
<sequence length="195" mass="20581">MASSTGSLEHGGFTFTPPPFITSFTELLSGAAADMVGAAGADHQERSPRGLFHRGATRGGGVGVPKFKSAQPPSLPISPPPMSPSSYFSIPPGLSPAELLDSPVLLHSSSNFFASPTTGAIPAQRFDWKHAADLIASQSQQDDSRAAVGSAFNDFSFHAPTMPAQTTSFPSFKVGNNRNCLLLYHKLLKLPNRSK</sequence>
<dbReference type="ExpressionAtlas" id="C4J5M5">
    <property type="expression patterns" value="baseline and differential"/>
</dbReference>
<reference evidence="2" key="1">
    <citation type="journal article" date="2009" name="PLoS Genet.">
        <title>Sequencing, mapping, and analysis of 27,455 maize full-length cDNAs.</title>
        <authorList>
            <person name="Soderlund C."/>
            <person name="Descour A."/>
            <person name="Kudrna D."/>
            <person name="Bomhoff M."/>
            <person name="Boyd L."/>
            <person name="Currie J."/>
            <person name="Angelova A."/>
            <person name="Collura K."/>
            <person name="Wissotski M."/>
            <person name="Ashley E."/>
            <person name="Morrow D."/>
            <person name="Fernandes J."/>
            <person name="Walbot V."/>
            <person name="Yu Y."/>
        </authorList>
    </citation>
    <scope>NUCLEOTIDE SEQUENCE</scope>
    <source>
        <strain evidence="2">B73</strain>
    </source>
</reference>
<evidence type="ECO:0000256" key="1">
    <source>
        <dbReference type="SAM" id="MobiDB-lite"/>
    </source>
</evidence>
<dbReference type="AlphaFoldDB" id="C4J5M5"/>
<organism evidence="2">
    <name type="scientific">Zea mays</name>
    <name type="common">Maize</name>
    <dbReference type="NCBI Taxonomy" id="4577"/>
    <lineage>
        <taxon>Eukaryota</taxon>
        <taxon>Viridiplantae</taxon>
        <taxon>Streptophyta</taxon>
        <taxon>Embryophyta</taxon>
        <taxon>Tracheophyta</taxon>
        <taxon>Spermatophyta</taxon>
        <taxon>Magnoliopsida</taxon>
        <taxon>Liliopsida</taxon>
        <taxon>Poales</taxon>
        <taxon>Poaceae</taxon>
        <taxon>PACMAD clade</taxon>
        <taxon>Panicoideae</taxon>
        <taxon>Andropogonodae</taxon>
        <taxon>Andropogoneae</taxon>
        <taxon>Tripsacinae</taxon>
        <taxon>Zea</taxon>
    </lineage>
</organism>
<evidence type="ECO:0000313" key="2">
    <source>
        <dbReference type="EMBL" id="ACR36475.1"/>
    </source>
</evidence>
<proteinExistence type="evidence at transcript level"/>
<dbReference type="EMBL" id="BT086122">
    <property type="protein sequence ID" value="ACR36475.1"/>
    <property type="molecule type" value="mRNA"/>
</dbReference>
<accession>C4J5M5</accession>
<name>C4J5M5_MAIZE</name>
<protein>
    <submittedName>
        <fullName evidence="2">Uncharacterized protein</fullName>
    </submittedName>
</protein>